<dbReference type="CDD" id="cd00569">
    <property type="entry name" value="HTH_Hin_like"/>
    <property type="match status" value="1"/>
</dbReference>
<dbReference type="InterPro" id="IPR006120">
    <property type="entry name" value="Resolvase_HTH_dom"/>
</dbReference>
<protein>
    <recommendedName>
        <fullName evidence="2">Resolvase HTH domain-containing protein</fullName>
    </recommendedName>
</protein>
<dbReference type="EMBL" id="CP000663">
    <property type="protein sequence ID" value="ABP72968.1"/>
    <property type="molecule type" value="Genomic_DNA"/>
</dbReference>
<feature type="region of interest" description="Disordered" evidence="1">
    <location>
        <begin position="1"/>
        <end position="36"/>
    </location>
</feature>
<dbReference type="Pfam" id="PF02796">
    <property type="entry name" value="HTH_7"/>
    <property type="match status" value="1"/>
</dbReference>
<dbReference type="GO" id="GO:0003677">
    <property type="term" value="F:DNA binding"/>
    <property type="evidence" value="ECO:0007669"/>
    <property type="project" value="InterPro"/>
</dbReference>
<geneLocation type="plasmid" evidence="3">
    <name>pRSPA02</name>
</geneLocation>
<dbReference type="HOGENOM" id="CLU_2883023_0_0_5"/>
<feature type="compositionally biased region" description="Basic and acidic residues" evidence="1">
    <location>
        <begin position="16"/>
        <end position="36"/>
    </location>
</feature>
<accession>A4X004</accession>
<feature type="domain" description="Resolvase HTH" evidence="2">
    <location>
        <begin position="12"/>
        <end position="55"/>
    </location>
</feature>
<dbReference type="InterPro" id="IPR009057">
    <property type="entry name" value="Homeodomain-like_sf"/>
</dbReference>
<gene>
    <name evidence="3" type="ordered locus">Rsph17025_4117</name>
</gene>
<proteinExistence type="predicted"/>
<feature type="compositionally biased region" description="Basic residues" evidence="1">
    <location>
        <begin position="1"/>
        <end position="14"/>
    </location>
</feature>
<dbReference type="AlphaFoldDB" id="A4X004"/>
<dbReference type="KEGG" id="rsq:Rsph17025_4117"/>
<evidence type="ECO:0000313" key="3">
    <source>
        <dbReference type="EMBL" id="ABP72968.1"/>
    </source>
</evidence>
<evidence type="ECO:0000259" key="2">
    <source>
        <dbReference type="Pfam" id="PF02796"/>
    </source>
</evidence>
<reference evidence="3" key="1">
    <citation type="submission" date="2007-04" db="EMBL/GenBank/DDBJ databases">
        <title>Complete sequence of plasmid pRSPA02 of Rhodobacter sphaeroides ATCC 17025.</title>
        <authorList>
            <consortium name="US DOE Joint Genome Institute"/>
            <person name="Copeland A."/>
            <person name="Lucas S."/>
            <person name="Lapidus A."/>
            <person name="Barry K."/>
            <person name="Detter J.C."/>
            <person name="Glavina del Rio T."/>
            <person name="Hammon N."/>
            <person name="Israni S."/>
            <person name="Dalin E."/>
            <person name="Tice H."/>
            <person name="Pitluck S."/>
            <person name="Chertkov O."/>
            <person name="Brettin T."/>
            <person name="Bruce D."/>
            <person name="Han C."/>
            <person name="Schmutz J."/>
            <person name="Larimer F."/>
            <person name="Land M."/>
            <person name="Hauser L."/>
            <person name="Kyrpides N."/>
            <person name="Kim E."/>
            <person name="Richardson P."/>
            <person name="Mackenzie C."/>
            <person name="Choudhary M."/>
            <person name="Donohue T.J."/>
            <person name="Kaplan S."/>
        </authorList>
    </citation>
    <scope>NUCLEOTIDE SEQUENCE [LARGE SCALE GENOMIC DNA]</scope>
    <source>
        <strain evidence="3">ATCC 17025</strain>
        <plasmid evidence="3">pRSPA02</plasmid>
    </source>
</reference>
<sequence>MAIARARGKLRGKQPKLSEKRQKELRRMHSSGEHSVSDLAELFSVSTPTVYRTLNRVSRPVGP</sequence>
<dbReference type="BioCyc" id="RSPH349102:G1G8M-4249-MONOMER"/>
<dbReference type="GO" id="GO:0000150">
    <property type="term" value="F:DNA strand exchange activity"/>
    <property type="evidence" value="ECO:0007669"/>
    <property type="project" value="InterPro"/>
</dbReference>
<organism evidence="3">
    <name type="scientific">Cereibacter sphaeroides (strain ATCC 17025 / ATH 2.4.3)</name>
    <name type="common">Rhodobacter sphaeroides</name>
    <dbReference type="NCBI Taxonomy" id="349102"/>
    <lineage>
        <taxon>Bacteria</taxon>
        <taxon>Pseudomonadati</taxon>
        <taxon>Pseudomonadota</taxon>
        <taxon>Alphaproteobacteria</taxon>
        <taxon>Rhodobacterales</taxon>
        <taxon>Paracoccaceae</taxon>
        <taxon>Cereibacter</taxon>
    </lineage>
</organism>
<keyword evidence="3" id="KW-0614">Plasmid</keyword>
<dbReference type="Gene3D" id="1.10.10.60">
    <property type="entry name" value="Homeodomain-like"/>
    <property type="match status" value="1"/>
</dbReference>
<dbReference type="SUPFAM" id="SSF46689">
    <property type="entry name" value="Homeodomain-like"/>
    <property type="match status" value="1"/>
</dbReference>
<evidence type="ECO:0000256" key="1">
    <source>
        <dbReference type="SAM" id="MobiDB-lite"/>
    </source>
</evidence>
<name>A4X004_CERS5</name>